<feature type="transmembrane region" description="Helical" evidence="9">
    <location>
        <begin position="189"/>
        <end position="207"/>
    </location>
</feature>
<feature type="domain" description="ABC transporter" evidence="10">
    <location>
        <begin position="969"/>
        <end position="1174"/>
    </location>
</feature>
<keyword evidence="13" id="KW-1185">Reference proteome</keyword>
<feature type="transmembrane region" description="Helical" evidence="9">
    <location>
        <begin position="301"/>
        <end position="322"/>
    </location>
</feature>
<evidence type="ECO:0000256" key="4">
    <source>
        <dbReference type="ARBA" id="ARBA00022692"/>
    </source>
</evidence>
<dbReference type="OrthoDB" id="2385601at2"/>
<feature type="transmembrane region" description="Helical" evidence="9">
    <location>
        <begin position="695"/>
        <end position="713"/>
    </location>
</feature>
<evidence type="ECO:0000256" key="1">
    <source>
        <dbReference type="ARBA" id="ARBA00004651"/>
    </source>
</evidence>
<dbReference type="SUPFAM" id="SSF90123">
    <property type="entry name" value="ABC transporter transmembrane region"/>
    <property type="match status" value="2"/>
</dbReference>
<dbReference type="PROSITE" id="PS00211">
    <property type="entry name" value="ABC_TRANSPORTER_1"/>
    <property type="match status" value="1"/>
</dbReference>
<feature type="transmembrane region" description="Helical" evidence="9">
    <location>
        <begin position="79"/>
        <end position="100"/>
    </location>
</feature>
<keyword evidence="8 9" id="KW-0472">Membrane</keyword>
<keyword evidence="3" id="KW-0813">Transport</keyword>
<gene>
    <name evidence="12" type="ORF">SAMN02745912_02447</name>
</gene>
<feature type="domain" description="ABC transporter" evidence="10">
    <location>
        <begin position="388"/>
        <end position="608"/>
    </location>
</feature>
<evidence type="ECO:0000259" key="11">
    <source>
        <dbReference type="PROSITE" id="PS50929"/>
    </source>
</evidence>
<dbReference type="InterPro" id="IPR027417">
    <property type="entry name" value="P-loop_NTPase"/>
</dbReference>
<dbReference type="GO" id="GO:0140359">
    <property type="term" value="F:ABC-type transporter activity"/>
    <property type="evidence" value="ECO:0007669"/>
    <property type="project" value="InterPro"/>
</dbReference>
<dbReference type="SUPFAM" id="SSF52540">
    <property type="entry name" value="P-loop containing nucleoside triphosphate hydrolases"/>
    <property type="match status" value="2"/>
</dbReference>
<dbReference type="Proteomes" id="UP000184465">
    <property type="component" value="Unassembled WGS sequence"/>
</dbReference>
<evidence type="ECO:0000256" key="3">
    <source>
        <dbReference type="ARBA" id="ARBA00022448"/>
    </source>
</evidence>
<accession>A0A1M6Q7E3</accession>
<comment type="similarity">
    <text evidence="2">Belongs to the ABC transporter superfamily. ABCC family. Conjugate transporter (TC 3.A.1.208) subfamily.</text>
</comment>
<evidence type="ECO:0000256" key="5">
    <source>
        <dbReference type="ARBA" id="ARBA00022741"/>
    </source>
</evidence>
<feature type="domain" description="ABC transmembrane type-1" evidence="11">
    <location>
        <begin position="84"/>
        <end position="357"/>
    </location>
</feature>
<evidence type="ECO:0000256" key="8">
    <source>
        <dbReference type="ARBA" id="ARBA00023136"/>
    </source>
</evidence>
<dbReference type="Pfam" id="PF00005">
    <property type="entry name" value="ABC_tran"/>
    <property type="match status" value="2"/>
</dbReference>
<dbReference type="STRING" id="1121301.SAMN02745912_02447"/>
<dbReference type="Gene3D" id="1.20.1560.10">
    <property type="entry name" value="ABC transporter type 1, transmembrane domain"/>
    <property type="match status" value="2"/>
</dbReference>
<protein>
    <submittedName>
        <fullName evidence="12">ABC-type multidrug transport system, ATPase and permease component</fullName>
    </submittedName>
</protein>
<dbReference type="EMBL" id="FRAG01000031">
    <property type="protein sequence ID" value="SHK16056.1"/>
    <property type="molecule type" value="Genomic_DNA"/>
</dbReference>
<dbReference type="InterPro" id="IPR050173">
    <property type="entry name" value="ABC_transporter_C-like"/>
</dbReference>
<dbReference type="Pfam" id="PF00664">
    <property type="entry name" value="ABC_membrane"/>
    <property type="match status" value="1"/>
</dbReference>
<feature type="domain" description="ABC transmembrane type-1" evidence="11">
    <location>
        <begin position="656"/>
        <end position="813"/>
    </location>
</feature>
<keyword evidence="6" id="KW-0067">ATP-binding</keyword>
<dbReference type="PROSITE" id="PS50929">
    <property type="entry name" value="ABC_TM1F"/>
    <property type="match status" value="2"/>
</dbReference>
<dbReference type="Gene3D" id="3.40.50.300">
    <property type="entry name" value="P-loop containing nucleotide triphosphate hydrolases"/>
    <property type="match status" value="2"/>
</dbReference>
<dbReference type="PANTHER" id="PTHR24223:SF456">
    <property type="entry name" value="MULTIDRUG RESISTANCE-ASSOCIATED PROTEIN LETHAL(2)03659"/>
    <property type="match status" value="1"/>
</dbReference>
<dbReference type="PROSITE" id="PS50893">
    <property type="entry name" value="ABC_TRANSPORTER_2"/>
    <property type="match status" value="2"/>
</dbReference>
<dbReference type="InterPro" id="IPR003593">
    <property type="entry name" value="AAA+_ATPase"/>
</dbReference>
<name>A0A1M6Q7E3_PARC5</name>
<dbReference type="SMART" id="SM00382">
    <property type="entry name" value="AAA"/>
    <property type="match status" value="2"/>
</dbReference>
<dbReference type="GO" id="GO:0005886">
    <property type="term" value="C:plasma membrane"/>
    <property type="evidence" value="ECO:0007669"/>
    <property type="project" value="UniProtKB-SubCell"/>
</dbReference>
<dbReference type="GO" id="GO:0016887">
    <property type="term" value="F:ATP hydrolysis activity"/>
    <property type="evidence" value="ECO:0007669"/>
    <property type="project" value="InterPro"/>
</dbReference>
<evidence type="ECO:0000259" key="10">
    <source>
        <dbReference type="PROSITE" id="PS50893"/>
    </source>
</evidence>
<dbReference type="GO" id="GO:0005524">
    <property type="term" value="F:ATP binding"/>
    <property type="evidence" value="ECO:0007669"/>
    <property type="project" value="UniProtKB-KW"/>
</dbReference>
<feature type="transmembrane region" description="Helical" evidence="9">
    <location>
        <begin position="906"/>
        <end position="923"/>
    </location>
</feature>
<feature type="transmembrane region" description="Helical" evidence="9">
    <location>
        <begin position="879"/>
        <end position="900"/>
    </location>
</feature>
<keyword evidence="5" id="KW-0547">Nucleotide-binding</keyword>
<evidence type="ECO:0000313" key="12">
    <source>
        <dbReference type="EMBL" id="SHK16056.1"/>
    </source>
</evidence>
<organism evidence="12 13">
    <name type="scientific">Paramaledivibacter caminithermalis (strain DSM 15212 / CIP 107654 / DViRD3)</name>
    <name type="common">Clostridium caminithermale</name>
    <dbReference type="NCBI Taxonomy" id="1121301"/>
    <lineage>
        <taxon>Bacteria</taxon>
        <taxon>Bacillati</taxon>
        <taxon>Bacillota</taxon>
        <taxon>Clostridia</taxon>
        <taxon>Peptostreptococcales</taxon>
        <taxon>Caminicellaceae</taxon>
        <taxon>Paramaledivibacter</taxon>
    </lineage>
</organism>
<evidence type="ECO:0000313" key="13">
    <source>
        <dbReference type="Proteomes" id="UP000184465"/>
    </source>
</evidence>
<dbReference type="InterPro" id="IPR036640">
    <property type="entry name" value="ABC1_TM_sf"/>
</dbReference>
<keyword evidence="4 9" id="KW-0812">Transmembrane</keyword>
<feature type="transmembrane region" description="Helical" evidence="9">
    <location>
        <begin position="112"/>
        <end position="134"/>
    </location>
</feature>
<dbReference type="InterPro" id="IPR017871">
    <property type="entry name" value="ABC_transporter-like_CS"/>
</dbReference>
<dbReference type="AlphaFoldDB" id="A0A1M6Q7E3"/>
<dbReference type="InterPro" id="IPR003439">
    <property type="entry name" value="ABC_transporter-like_ATP-bd"/>
</dbReference>
<evidence type="ECO:0000256" key="6">
    <source>
        <dbReference type="ARBA" id="ARBA00022840"/>
    </source>
</evidence>
<comment type="subcellular location">
    <subcellularLocation>
        <location evidence="1">Cell membrane</location>
        <topology evidence="1">Multi-pass membrane protein</topology>
    </subcellularLocation>
</comment>
<feature type="transmembrane region" description="Helical" evidence="9">
    <location>
        <begin position="787"/>
        <end position="807"/>
    </location>
</feature>
<feature type="transmembrane region" description="Helical" evidence="9">
    <location>
        <begin position="662"/>
        <end position="683"/>
    </location>
</feature>
<reference evidence="12 13" key="1">
    <citation type="submission" date="2016-11" db="EMBL/GenBank/DDBJ databases">
        <authorList>
            <person name="Jaros S."/>
            <person name="Januszkiewicz K."/>
            <person name="Wedrychowicz H."/>
        </authorList>
    </citation>
    <scope>NUCLEOTIDE SEQUENCE [LARGE SCALE GENOMIC DNA]</scope>
    <source>
        <strain evidence="12 13">DSM 15212</strain>
    </source>
</reference>
<evidence type="ECO:0000256" key="7">
    <source>
        <dbReference type="ARBA" id="ARBA00022989"/>
    </source>
</evidence>
<evidence type="ECO:0000256" key="2">
    <source>
        <dbReference type="ARBA" id="ARBA00009726"/>
    </source>
</evidence>
<dbReference type="InterPro" id="IPR011527">
    <property type="entry name" value="ABC1_TM_dom"/>
</dbReference>
<dbReference type="RefSeq" id="WP_073150388.1">
    <property type="nucleotide sequence ID" value="NZ_FRAG01000031.1"/>
</dbReference>
<feature type="transmembrane region" description="Helical" evidence="9">
    <location>
        <begin position="213"/>
        <end position="231"/>
    </location>
</feature>
<dbReference type="PANTHER" id="PTHR24223">
    <property type="entry name" value="ATP-BINDING CASSETTE SUB-FAMILY C"/>
    <property type="match status" value="1"/>
</dbReference>
<proteinExistence type="inferred from homology"/>
<sequence length="1177" mass="133955">MILIFKDKISKLLLLWVKPYVDKVLELKTLESSNLTKTLSIPEYYQIDSVQKRYDKTSSSTKNIPNFIKKIYATYSTGFINYSIVGLFVLFLNFITPIIFANLTNGFRLREYVGFSELLLYSSLLIGSQLLTVIQNTNQYKLRWQLIISIENFIRNLVFRKTLNSRYSSNETGEVLNIYSGHADWMRGLVWLVDGLLSIIGIVANIILLYCFLGISGVVGGTLLFSATPFLTKKYKKLNIIDSKIHKLNRRRLLVITEILNNVKEVKLLNLFEFSLSKIKRSRQLMSDEIRLRNVKQITIYFVRYTIVPFTTFISIWLSTWIDTSVDLAQVIASFLVFQILDKTINNLFTSIHNARKAYESLNSILNYINDTDKENNYICRSISHKGITLNNASFGNTGTGVLKNIDIQIEHGELVVITGDVGSGKSLFIQSLLGVIPLISGAAKINSSIDFITNKPWFLPQSIRKNIVLNNIFDPDEYEKAITLSELITDIKNLDHRDLTIMINNGMNLSGGQQCRVQLASAIYSDKNILLMDNVLSSLDPIVRKSIISNLICNYWSNKTRIIVSDDPILLSKANRIVEFKNGSVCFNGPPLKSDANPLSLITETNDDFVSDSSISKFEISCNNQRKTPKNCNSSSNDKKMISRTAILVNYIKSLMSLSMMILMVAMFFVSQIMQIFVKFFIAYSENLQIDLRIVSTIYLLSIISLILVNLYRFRIVFLGNIKAADKYHNDYAEKCLRQRFQFFTQENIDRSIAVMSSDMKVVDNYIGGYIISLFEMLLGMVCTSALIVISSPVMIPFIVAFAFYFKRIYSEVRVVTQYSSKCAQLNHEPCIATLKSVSEGKLIIGVKKIEDYLISIWADYIKNSVNSEYTKQIVNRYYVFQLNIVATILLMVFIILMYTFQNNASVIAIVLSYAITITNSFERLLRDIRHTEIGITSLERLTSLKETITEVCNKEFNSDINIHKGAIAIKNLTCSYDESIVLDKFSLNVKAGERVLIRGRTGSGKSTLFNCITKLIEFDGSIEIDGIDINTLPIRMLRQRVVTITQKPVIFTDSIRSNLDPYQLFSDKDIYQAINKVGLNERLGCNLDRVLSPEVLSSGELQLFCLARALLSNPIILLIDEGMTHLDERSQRRIYEVLEEYFGNKTIISISHIGTQSSFYNRFVDISIEENLNTT</sequence>
<evidence type="ECO:0000256" key="9">
    <source>
        <dbReference type="SAM" id="Phobius"/>
    </source>
</evidence>
<keyword evidence="7 9" id="KW-1133">Transmembrane helix</keyword>